<dbReference type="RefSeq" id="WP_159399886.1">
    <property type="nucleotide sequence ID" value="NZ_CP016279.1"/>
</dbReference>
<feature type="region of interest" description="Disordered" evidence="1">
    <location>
        <begin position="1"/>
        <end position="51"/>
    </location>
</feature>
<gene>
    <name evidence="2" type="ORF">J2Z21_001414</name>
</gene>
<evidence type="ECO:0000256" key="1">
    <source>
        <dbReference type="SAM" id="MobiDB-lite"/>
    </source>
</evidence>
<name>A0ABS4LM79_9ACTN</name>
<keyword evidence="3" id="KW-1185">Reference proteome</keyword>
<feature type="compositionally biased region" description="Low complexity" evidence="1">
    <location>
        <begin position="1"/>
        <end position="14"/>
    </location>
</feature>
<evidence type="ECO:0000313" key="2">
    <source>
        <dbReference type="EMBL" id="MBP2048490.1"/>
    </source>
</evidence>
<evidence type="ECO:0000313" key="3">
    <source>
        <dbReference type="Proteomes" id="UP001519309"/>
    </source>
</evidence>
<dbReference type="Proteomes" id="UP001519309">
    <property type="component" value="Unassembled WGS sequence"/>
</dbReference>
<comment type="caution">
    <text evidence="2">The sequence shown here is derived from an EMBL/GenBank/DDBJ whole genome shotgun (WGS) entry which is preliminary data.</text>
</comment>
<accession>A0ABS4LM79</accession>
<proteinExistence type="predicted"/>
<reference evidence="2 3" key="1">
    <citation type="submission" date="2021-03" db="EMBL/GenBank/DDBJ databases">
        <title>Genomic Encyclopedia of Type Strains, Phase IV (KMG-IV): sequencing the most valuable type-strain genomes for metagenomic binning, comparative biology and taxonomic classification.</title>
        <authorList>
            <person name="Goeker M."/>
        </authorList>
    </citation>
    <scope>NUCLEOTIDE SEQUENCE [LARGE SCALE GENOMIC DNA]</scope>
    <source>
        <strain evidence="2 3">DSM 40499</strain>
    </source>
</reference>
<sequence>MSSTAITAIGATSADGVRRHAPWRTPATDMRPLARERGAAVRAGVRRTSRP</sequence>
<organism evidence="2 3">
    <name type="scientific">Streptomyces griseochromogenes</name>
    <dbReference type="NCBI Taxonomy" id="68214"/>
    <lineage>
        <taxon>Bacteria</taxon>
        <taxon>Bacillati</taxon>
        <taxon>Actinomycetota</taxon>
        <taxon>Actinomycetes</taxon>
        <taxon>Kitasatosporales</taxon>
        <taxon>Streptomycetaceae</taxon>
        <taxon>Streptomyces</taxon>
    </lineage>
</organism>
<protein>
    <submittedName>
        <fullName evidence="2">Uncharacterized protein</fullName>
    </submittedName>
</protein>
<dbReference type="EMBL" id="JAGGLP010000002">
    <property type="protein sequence ID" value="MBP2048490.1"/>
    <property type="molecule type" value="Genomic_DNA"/>
</dbReference>